<proteinExistence type="predicted"/>
<accession>A0A1B4Q4D5</accession>
<reference evidence="2 3" key="1">
    <citation type="submission" date="2015-12" db="EMBL/GenBank/DDBJ databases">
        <title>Diversity of Burkholderia near neighbor genomes.</title>
        <authorList>
            <person name="Sahl J."/>
            <person name="Wagner D."/>
            <person name="Keim P."/>
        </authorList>
    </citation>
    <scope>NUCLEOTIDE SEQUENCE [LARGE SCALE GENOMIC DNA]</scope>
    <source>
        <strain evidence="2 3">MSMB1184WGS</strain>
    </source>
</reference>
<dbReference type="InterPro" id="IPR014983">
    <property type="entry name" value="GAD-rel"/>
</dbReference>
<evidence type="ECO:0000313" key="2">
    <source>
        <dbReference type="EMBL" id="AOK21035.1"/>
    </source>
</evidence>
<organism evidence="2 3">
    <name type="scientific">Burkholderia cepacia</name>
    <name type="common">Pseudomonas cepacia</name>
    <dbReference type="NCBI Taxonomy" id="292"/>
    <lineage>
        <taxon>Bacteria</taxon>
        <taxon>Pseudomonadati</taxon>
        <taxon>Pseudomonadota</taxon>
        <taxon>Betaproteobacteria</taxon>
        <taxon>Burkholderiales</taxon>
        <taxon>Burkholderiaceae</taxon>
        <taxon>Burkholderia</taxon>
        <taxon>Burkholderia cepacia complex</taxon>
    </lineage>
</organism>
<dbReference type="Pfam" id="PF08887">
    <property type="entry name" value="GAD-like"/>
    <property type="match status" value="1"/>
</dbReference>
<dbReference type="Proteomes" id="UP000094776">
    <property type="component" value="Chromosome 2"/>
</dbReference>
<evidence type="ECO:0000259" key="1">
    <source>
        <dbReference type="Pfam" id="PF08887"/>
    </source>
</evidence>
<feature type="domain" description="GAD-related" evidence="1">
    <location>
        <begin position="11"/>
        <end position="98"/>
    </location>
</feature>
<gene>
    <name evidence="2" type="ORF">WT26_26850</name>
</gene>
<evidence type="ECO:0000313" key="3">
    <source>
        <dbReference type="Proteomes" id="UP000094776"/>
    </source>
</evidence>
<sequence length="473" mass="53230">MVIFRRLALHRFVKMHPPARQVSPAPDELVTAYEGILPASLLELWRRKGLGFYGDLQLALIDPRAWQPVLDRWIVSPPDAVRRIPIALTPFGVLLYYRKLTSTDEDVVYIDPVSKRTGDLAWSLDDFFNKIVCEQDQLETIISPPLAQSARLECGVLAPGEVYEVDHMLLPMQMVRITKVNALDMHRRLHDAVDPHEPKADKPTTVADALPVEYRSMFENVETGPRLAGLYLSSYLDDHRLLALRPDGQYYLLFWQIHHKTFERIEVRAYGGSYEVSRNSDGDETVELEIELRSDSPGSDSNDVQLVAMYTNGATLLLRTNELEGMATAIGTWDQMGRSDDYFRRVTLDDAVLEEPSDGRMAPPFADLPLALQALVHIEPLLPMITHVAEPNPDEEDEGEGTVMCTLSLGEDDGLRMNMPLFSPKETGRQLEGWIWEMAPNACKAGITYRRGENGVIDHGPVVGDVLTTRAQE</sequence>
<dbReference type="EMBL" id="CP013444">
    <property type="protein sequence ID" value="AOK21035.1"/>
    <property type="molecule type" value="Genomic_DNA"/>
</dbReference>
<name>A0A1B4Q4D5_BURCE</name>
<protein>
    <recommendedName>
        <fullName evidence="1">GAD-related domain-containing protein</fullName>
    </recommendedName>
</protein>
<dbReference type="AlphaFoldDB" id="A0A1B4Q4D5"/>